<feature type="region of interest" description="Disordered" evidence="11">
    <location>
        <begin position="636"/>
        <end position="682"/>
    </location>
</feature>
<sequence length="682" mass="74870">MAVGSNPASTLAEQNGKIRSSSEGNSTCHQFEISRFEPYCLALYASWGGKVEGGEGGDGGGAVEGELGAVEGGQGLAGEGVEEDVPGVDGGEGVVGDEFDAGVREGKGEGPGGNEEEGGGEGGRRWGRSERRVEASMKMGGAEVVAIDEILEGDVVMEMRVMKCRHKAMGLVASCKNKKKNKPCTTSYCKNCLLNRYGEKVEEVTVLEDWLCPKCRGICNCSCCRKKQGHQPTGRLVHTAKATGFSSVSELLRVKGLEPAVALPKQWGKENSATENSNSNLNLDEKKQKRMKQEGFKEIQDSKRRKSKTNAMKFHNKDFYASIPLPQGTELTSVSGIELQPEDTGHALQFLEFCAAFREASELASSCLTTILDLKDGEPEYVLGELKRGGPGCRGKHSPVVWFHIQLLSLIQKDLGEKSPVITTKNGKNSWLHALQDFALRSQYILGKLKLEQFGGEFDDYDRLEFSEKLRLLNSLCDEFLCTAKTRSWIDDQNSKLAEKVKEANERVVAAKHKEKQLKQKMQDEVAEAIIAKSGAPLSISEHEAIVMQIKTKAAQAHAEMLESKGMVTKEKQRPDAVRRKPILLDASGRIYWRLKGYSDKSNLLLQDVGSSDTAGLSEKWYTFNAEQEKEIEKYIHSSRKRGPRPQKLTDVPSSSSSEADIIQSSSEADMIRSSSKADMIL</sequence>
<dbReference type="Proteomes" id="UP000626092">
    <property type="component" value="Unassembled WGS sequence"/>
</dbReference>
<reference evidence="13" key="1">
    <citation type="submission" date="2019-11" db="EMBL/GenBank/DDBJ databases">
        <authorList>
            <person name="Liu Y."/>
            <person name="Hou J."/>
            <person name="Li T.-Q."/>
            <person name="Guan C.-H."/>
            <person name="Wu X."/>
            <person name="Wu H.-Z."/>
            <person name="Ling F."/>
            <person name="Zhang R."/>
            <person name="Shi X.-G."/>
            <person name="Ren J.-P."/>
            <person name="Chen E.-F."/>
            <person name="Sun J.-M."/>
        </authorList>
    </citation>
    <scope>NUCLEOTIDE SEQUENCE</scope>
    <source>
        <strain evidence="13">Adult_tree_wgs_1</strain>
        <tissue evidence="13">Leaves</tissue>
    </source>
</reference>
<feature type="compositionally biased region" description="Polar residues" evidence="11">
    <location>
        <begin position="673"/>
        <end position="682"/>
    </location>
</feature>
<feature type="domain" description="Zinc-finger" evidence="12">
    <location>
        <begin position="163"/>
        <end position="252"/>
    </location>
</feature>
<evidence type="ECO:0000313" key="14">
    <source>
        <dbReference type="Proteomes" id="UP000626092"/>
    </source>
</evidence>
<keyword evidence="8" id="KW-0804">Transcription</keyword>
<proteinExistence type="predicted"/>
<dbReference type="AlphaFoldDB" id="A0A834GF17"/>
<keyword evidence="7" id="KW-0805">Transcription regulation</keyword>
<evidence type="ECO:0000256" key="2">
    <source>
        <dbReference type="ARBA" id="ARBA00004496"/>
    </source>
</evidence>
<dbReference type="EMBL" id="WJXA01000010">
    <property type="protein sequence ID" value="KAF7130182.1"/>
    <property type="molecule type" value="Genomic_DNA"/>
</dbReference>
<dbReference type="Pfam" id="PF10497">
    <property type="entry name" value="zf-4CXXC_R1"/>
    <property type="match status" value="1"/>
</dbReference>
<comment type="caution">
    <text evidence="13">The sequence shown here is derived from an EMBL/GenBank/DDBJ whole genome shotgun (WGS) entry which is preliminary data.</text>
</comment>
<evidence type="ECO:0000256" key="11">
    <source>
        <dbReference type="SAM" id="MobiDB-lite"/>
    </source>
</evidence>
<keyword evidence="4" id="KW-1017">Isopeptide bond</keyword>
<dbReference type="GO" id="GO:0005634">
    <property type="term" value="C:nucleus"/>
    <property type="evidence" value="ECO:0007669"/>
    <property type="project" value="UniProtKB-SubCell"/>
</dbReference>
<feature type="compositionally biased region" description="Basic and acidic residues" evidence="11">
    <location>
        <begin position="283"/>
        <end position="302"/>
    </location>
</feature>
<evidence type="ECO:0000256" key="6">
    <source>
        <dbReference type="ARBA" id="ARBA00022843"/>
    </source>
</evidence>
<accession>A0A834GF17</accession>
<evidence type="ECO:0000256" key="5">
    <source>
        <dbReference type="ARBA" id="ARBA00022553"/>
    </source>
</evidence>
<evidence type="ECO:0000256" key="3">
    <source>
        <dbReference type="ARBA" id="ARBA00022490"/>
    </source>
</evidence>
<dbReference type="PANTHER" id="PTHR31169:SF8">
    <property type="entry name" value="ZINC-FINGER DOMAIN OF MONOAMINE-OXIDASE A REPRESSOR R1 PROTEIN"/>
    <property type="match status" value="1"/>
</dbReference>
<evidence type="ECO:0000256" key="10">
    <source>
        <dbReference type="SAM" id="Coils"/>
    </source>
</evidence>
<organism evidence="13 14">
    <name type="scientific">Rhododendron simsii</name>
    <name type="common">Sims's rhododendron</name>
    <dbReference type="NCBI Taxonomy" id="118357"/>
    <lineage>
        <taxon>Eukaryota</taxon>
        <taxon>Viridiplantae</taxon>
        <taxon>Streptophyta</taxon>
        <taxon>Embryophyta</taxon>
        <taxon>Tracheophyta</taxon>
        <taxon>Spermatophyta</taxon>
        <taxon>Magnoliopsida</taxon>
        <taxon>eudicotyledons</taxon>
        <taxon>Gunneridae</taxon>
        <taxon>Pentapetalae</taxon>
        <taxon>asterids</taxon>
        <taxon>Ericales</taxon>
        <taxon>Ericaceae</taxon>
        <taxon>Ericoideae</taxon>
        <taxon>Rhodoreae</taxon>
        <taxon>Rhododendron</taxon>
    </lineage>
</organism>
<feature type="region of interest" description="Disordered" evidence="11">
    <location>
        <begin position="102"/>
        <end position="127"/>
    </location>
</feature>
<comment type="subcellular location">
    <subcellularLocation>
        <location evidence="2">Cytoplasm</location>
    </subcellularLocation>
    <subcellularLocation>
        <location evidence="1">Nucleus</location>
    </subcellularLocation>
</comment>
<evidence type="ECO:0000259" key="12">
    <source>
        <dbReference type="Pfam" id="PF10497"/>
    </source>
</evidence>
<evidence type="ECO:0000256" key="7">
    <source>
        <dbReference type="ARBA" id="ARBA00023015"/>
    </source>
</evidence>
<keyword evidence="6" id="KW-0832">Ubl conjugation</keyword>
<dbReference type="OrthoDB" id="298344at2759"/>
<feature type="compositionally biased region" description="Polar residues" evidence="11">
    <location>
        <begin position="269"/>
        <end position="282"/>
    </location>
</feature>
<protein>
    <recommendedName>
        <fullName evidence="12">Zinc-finger domain-containing protein</fullName>
    </recommendedName>
</protein>
<keyword evidence="9" id="KW-0539">Nucleus</keyword>
<keyword evidence="14" id="KW-1185">Reference proteome</keyword>
<dbReference type="GO" id="GO:0005737">
    <property type="term" value="C:cytoplasm"/>
    <property type="evidence" value="ECO:0007669"/>
    <property type="project" value="UniProtKB-SubCell"/>
</dbReference>
<evidence type="ECO:0000313" key="13">
    <source>
        <dbReference type="EMBL" id="KAF7130182.1"/>
    </source>
</evidence>
<feature type="compositionally biased region" description="Low complexity" evidence="11">
    <location>
        <begin position="654"/>
        <end position="669"/>
    </location>
</feature>
<feature type="region of interest" description="Disordered" evidence="11">
    <location>
        <begin position="1"/>
        <end position="25"/>
    </location>
</feature>
<dbReference type="PANTHER" id="PTHR31169">
    <property type="entry name" value="OS05G0300700 PROTEIN"/>
    <property type="match status" value="1"/>
</dbReference>
<evidence type="ECO:0000256" key="4">
    <source>
        <dbReference type="ARBA" id="ARBA00022499"/>
    </source>
</evidence>
<dbReference type="GO" id="GO:0006355">
    <property type="term" value="P:regulation of DNA-templated transcription"/>
    <property type="evidence" value="ECO:0007669"/>
    <property type="project" value="InterPro"/>
</dbReference>
<dbReference type="InterPro" id="IPR040221">
    <property type="entry name" value="CDCA7/CDA7L"/>
</dbReference>
<keyword evidence="10" id="KW-0175">Coiled coil</keyword>
<keyword evidence="5" id="KW-0597">Phosphoprotein</keyword>
<evidence type="ECO:0000256" key="1">
    <source>
        <dbReference type="ARBA" id="ARBA00004123"/>
    </source>
</evidence>
<evidence type="ECO:0000256" key="9">
    <source>
        <dbReference type="ARBA" id="ARBA00023242"/>
    </source>
</evidence>
<dbReference type="InterPro" id="IPR018866">
    <property type="entry name" value="Znf-4CXXC_R1"/>
</dbReference>
<feature type="region of interest" description="Disordered" evidence="11">
    <location>
        <begin position="268"/>
        <end position="308"/>
    </location>
</feature>
<keyword evidence="3" id="KW-0963">Cytoplasm</keyword>
<feature type="coiled-coil region" evidence="10">
    <location>
        <begin position="494"/>
        <end position="521"/>
    </location>
</feature>
<evidence type="ECO:0000256" key="8">
    <source>
        <dbReference type="ARBA" id="ARBA00023163"/>
    </source>
</evidence>
<name>A0A834GF17_RHOSS</name>
<gene>
    <name evidence="13" type="ORF">RHSIM_Rhsim10G0063300</name>
</gene>